<feature type="transmembrane region" description="Helical" evidence="7">
    <location>
        <begin position="419"/>
        <end position="439"/>
    </location>
</feature>
<sequence length="692" mass="77251">MVQFAKKLVAAQRPEWKGHYLEYKQLKKKLRKVAEAQREETKKEQEKFKHALDSEIERVVLFFLTKQGEFATTLQRLRTQQLELVPRDLEAMHAIADMYRNVGDELVQLLHFVELNATGIRKILKKHDKTLKEYKIMGSYLSSRTDSQASHMQQLYHDEGISAIIASIRSALTKLRTLEVQLATEATSKALTRKISEDEPVLSRIGQARRRLHNSTQYVKAVAARSLIFDADSSEDEDDETYDMLKRLKQVSEPSRMLNILNTFLYMTNYYIVAPTSSKYAAELGAEASMSGVIVGMTPVASLASAVLYSWWANRSYKNSLSFATVCLILGNLMYGMALSYDSVAMALAGRMLNGFGGARAINRRYIADNYSREERTQASALFVTASALGMAAGPALAAGLHYLPDYRFVGMEITTETLPGWIMFVLWTIYLLALLIWFKEPDRLERGRFLDRRRSMLENGMDKLSVSAALAQMGEATPLMSRPSSMVSSPSNLSSLWHNVPVVASLLIYIVLKLVLECLITASSTIAMYHFNWNSSNNGMYLAALGLLMFPTNLVVGWMSFRYEDREMIVLSEVAMVVGVGVIVNYGHYSVAQFVAGGVLIFMSTNVLEGVNMSLLSKTIPKSFAKGTFNSGLLATEAGTFGRAIGDVAITVVGLPGIQYVLNWTFVPLIGISFLTMLYTGRVYHKLATDD</sequence>
<dbReference type="InterPro" id="IPR011701">
    <property type="entry name" value="MFS"/>
</dbReference>
<organism evidence="9 10">
    <name type="scientific">Peronospora belbahrii</name>
    <dbReference type="NCBI Taxonomy" id="622444"/>
    <lineage>
        <taxon>Eukaryota</taxon>
        <taxon>Sar</taxon>
        <taxon>Stramenopiles</taxon>
        <taxon>Oomycota</taxon>
        <taxon>Peronosporomycetes</taxon>
        <taxon>Peronosporales</taxon>
        <taxon>Peronosporaceae</taxon>
        <taxon>Peronospora</taxon>
    </lineage>
</organism>
<dbReference type="PROSITE" id="PS51382">
    <property type="entry name" value="SPX"/>
    <property type="match status" value="1"/>
</dbReference>
<evidence type="ECO:0000313" key="10">
    <source>
        <dbReference type="Proteomes" id="UP001160483"/>
    </source>
</evidence>
<evidence type="ECO:0000256" key="6">
    <source>
        <dbReference type="SAM" id="Coils"/>
    </source>
</evidence>
<evidence type="ECO:0000256" key="3">
    <source>
        <dbReference type="ARBA" id="ARBA00022692"/>
    </source>
</evidence>
<protein>
    <recommendedName>
        <fullName evidence="8">SPX domain-containing protein</fullName>
    </recommendedName>
</protein>
<evidence type="ECO:0000256" key="5">
    <source>
        <dbReference type="ARBA" id="ARBA00023136"/>
    </source>
</evidence>
<feature type="transmembrane region" description="Helical" evidence="7">
    <location>
        <begin position="256"/>
        <end position="273"/>
    </location>
</feature>
<dbReference type="AlphaFoldDB" id="A0AAU9KV58"/>
<evidence type="ECO:0000256" key="2">
    <source>
        <dbReference type="ARBA" id="ARBA00008335"/>
    </source>
</evidence>
<dbReference type="GO" id="GO:0016020">
    <property type="term" value="C:membrane"/>
    <property type="evidence" value="ECO:0007669"/>
    <property type="project" value="UniProtKB-SubCell"/>
</dbReference>
<evidence type="ECO:0000256" key="1">
    <source>
        <dbReference type="ARBA" id="ARBA00004141"/>
    </source>
</evidence>
<feature type="transmembrane region" description="Helical" evidence="7">
    <location>
        <begin position="542"/>
        <end position="562"/>
    </location>
</feature>
<feature type="transmembrane region" description="Helical" evidence="7">
    <location>
        <begin position="507"/>
        <end position="530"/>
    </location>
</feature>
<feature type="transmembrane region" description="Helical" evidence="7">
    <location>
        <begin position="662"/>
        <end position="680"/>
    </location>
</feature>
<keyword evidence="5 7" id="KW-0472">Membrane</keyword>
<keyword evidence="4 7" id="KW-1133">Transmembrane helix</keyword>
<dbReference type="InterPro" id="IPR004331">
    <property type="entry name" value="SPX_dom"/>
</dbReference>
<comment type="subcellular location">
    <subcellularLocation>
        <location evidence="1">Membrane</location>
        <topology evidence="1">Multi-pass membrane protein</topology>
    </subcellularLocation>
</comment>
<dbReference type="Gene3D" id="1.20.1250.20">
    <property type="entry name" value="MFS general substrate transporter like domains"/>
    <property type="match status" value="1"/>
</dbReference>
<keyword evidence="3 7" id="KW-0812">Transmembrane</keyword>
<dbReference type="CDD" id="cd14479">
    <property type="entry name" value="SPX-MFS_plant"/>
    <property type="match status" value="1"/>
</dbReference>
<feature type="transmembrane region" description="Helical" evidence="7">
    <location>
        <begin position="344"/>
        <end position="362"/>
    </location>
</feature>
<dbReference type="EMBL" id="CAKKTJ010000147">
    <property type="protein sequence ID" value="CAH0476279.1"/>
    <property type="molecule type" value="Genomic_DNA"/>
</dbReference>
<accession>A0AAU9KV58</accession>
<gene>
    <name evidence="9" type="ORF">PBS003_LOCUS3065</name>
</gene>
<evidence type="ECO:0000313" key="9">
    <source>
        <dbReference type="EMBL" id="CAH0476279.1"/>
    </source>
</evidence>
<feature type="coiled-coil region" evidence="6">
    <location>
        <begin position="20"/>
        <end position="51"/>
    </location>
</feature>
<name>A0AAU9KV58_9STRA</name>
<feature type="transmembrane region" description="Helical" evidence="7">
    <location>
        <begin position="293"/>
        <end position="313"/>
    </location>
</feature>
<dbReference type="SUPFAM" id="SSF103473">
    <property type="entry name" value="MFS general substrate transporter"/>
    <property type="match status" value="1"/>
</dbReference>
<evidence type="ECO:0000256" key="7">
    <source>
        <dbReference type="SAM" id="Phobius"/>
    </source>
</evidence>
<proteinExistence type="inferred from homology"/>
<dbReference type="Pfam" id="PF07690">
    <property type="entry name" value="MFS_1"/>
    <property type="match status" value="1"/>
</dbReference>
<dbReference type="PANTHER" id="PTHR23510:SF64">
    <property type="entry name" value="INNER MEMBRANE TRANSPORT PROTEIN YAJR"/>
    <property type="match status" value="1"/>
</dbReference>
<dbReference type="GO" id="GO:0022857">
    <property type="term" value="F:transmembrane transporter activity"/>
    <property type="evidence" value="ECO:0007669"/>
    <property type="project" value="InterPro"/>
</dbReference>
<feature type="transmembrane region" description="Helical" evidence="7">
    <location>
        <begin position="382"/>
        <end position="404"/>
    </location>
</feature>
<feature type="transmembrane region" description="Helical" evidence="7">
    <location>
        <begin position="320"/>
        <end position="338"/>
    </location>
</feature>
<feature type="transmembrane region" description="Helical" evidence="7">
    <location>
        <begin position="593"/>
        <end position="612"/>
    </location>
</feature>
<feature type="transmembrane region" description="Helical" evidence="7">
    <location>
        <begin position="569"/>
        <end position="587"/>
    </location>
</feature>
<dbReference type="Pfam" id="PF03105">
    <property type="entry name" value="SPX"/>
    <property type="match status" value="2"/>
</dbReference>
<dbReference type="InterPro" id="IPR051068">
    <property type="entry name" value="MFS_Domain-Containing_Protein"/>
</dbReference>
<keyword evidence="6" id="KW-0175">Coiled coil</keyword>
<comment type="caution">
    <text evidence="9">The sequence shown here is derived from an EMBL/GenBank/DDBJ whole genome shotgun (WGS) entry which is preliminary data.</text>
</comment>
<reference evidence="9" key="1">
    <citation type="submission" date="2021-11" db="EMBL/GenBank/DDBJ databases">
        <authorList>
            <person name="Islam A."/>
            <person name="Islam S."/>
            <person name="Flora M.S."/>
            <person name="Rahman M."/>
            <person name="Ziaur R.M."/>
            <person name="Epstein J.H."/>
            <person name="Hassan M."/>
            <person name="Klassen M."/>
            <person name="Woodard K."/>
            <person name="Webb A."/>
            <person name="Webby R.J."/>
            <person name="El Zowalaty M.E."/>
        </authorList>
    </citation>
    <scope>NUCLEOTIDE SEQUENCE</scope>
    <source>
        <strain evidence="9">Pbs3</strain>
    </source>
</reference>
<dbReference type="InterPro" id="IPR045264">
    <property type="entry name" value="SPXM_SPX_plant"/>
</dbReference>
<dbReference type="Proteomes" id="UP001160483">
    <property type="component" value="Unassembled WGS sequence"/>
</dbReference>
<feature type="domain" description="SPX" evidence="8">
    <location>
        <begin position="2"/>
        <end position="141"/>
    </location>
</feature>
<dbReference type="PANTHER" id="PTHR23510">
    <property type="entry name" value="INNER MEMBRANE TRANSPORT PROTEIN YAJR"/>
    <property type="match status" value="1"/>
</dbReference>
<evidence type="ECO:0000256" key="4">
    <source>
        <dbReference type="ARBA" id="ARBA00022989"/>
    </source>
</evidence>
<comment type="similarity">
    <text evidence="2">Belongs to the major facilitator superfamily.</text>
</comment>
<evidence type="ECO:0000259" key="8">
    <source>
        <dbReference type="PROSITE" id="PS51382"/>
    </source>
</evidence>
<dbReference type="InterPro" id="IPR036259">
    <property type="entry name" value="MFS_trans_sf"/>
</dbReference>